<dbReference type="InterPro" id="IPR041121">
    <property type="entry name" value="SDH_C"/>
</dbReference>
<evidence type="ECO:0000259" key="11">
    <source>
        <dbReference type="Pfam" id="PF01488"/>
    </source>
</evidence>
<dbReference type="GO" id="GO:0050661">
    <property type="term" value="F:NADP binding"/>
    <property type="evidence" value="ECO:0007669"/>
    <property type="project" value="InterPro"/>
</dbReference>
<feature type="domain" description="Quinate/shikimate 5-dehydrogenase/glutamyl-tRNA reductase" evidence="11">
    <location>
        <begin position="124"/>
        <end position="201"/>
    </location>
</feature>
<feature type="binding site" evidence="10">
    <location>
        <position position="251"/>
    </location>
    <ligand>
        <name>NADP(+)</name>
        <dbReference type="ChEBI" id="CHEBI:58349"/>
    </ligand>
</feature>
<feature type="binding site" evidence="10">
    <location>
        <position position="228"/>
    </location>
    <ligand>
        <name>NADP(+)</name>
        <dbReference type="ChEBI" id="CHEBI:58349"/>
    </ligand>
</feature>
<comment type="function">
    <text evidence="10">Involved in the biosynthesis of the chorismate, which leads to the biosynthesis of aromatic amino acids. Catalyzes the reversible NADPH linked reduction of 3-dehydroshikimate (DHSA) to yield shikimate (SA).</text>
</comment>
<feature type="active site" description="Proton acceptor" evidence="10">
    <location>
        <position position="71"/>
    </location>
</feature>
<dbReference type="Pfam" id="PF08501">
    <property type="entry name" value="Shikimate_dh_N"/>
    <property type="match status" value="1"/>
</dbReference>
<evidence type="ECO:0000256" key="3">
    <source>
        <dbReference type="ARBA" id="ARBA00022857"/>
    </source>
</evidence>
<name>D7CKE4_SYNLT</name>
<evidence type="ECO:0000259" key="13">
    <source>
        <dbReference type="Pfam" id="PF18317"/>
    </source>
</evidence>
<evidence type="ECO:0000256" key="5">
    <source>
        <dbReference type="ARBA" id="ARBA00023141"/>
    </source>
</evidence>
<evidence type="ECO:0000256" key="4">
    <source>
        <dbReference type="ARBA" id="ARBA00023002"/>
    </source>
</evidence>
<keyword evidence="4 10" id="KW-0560">Oxidoreductase</keyword>
<dbReference type="OrthoDB" id="9792692at2"/>
<dbReference type="UniPathway" id="UPA00053">
    <property type="reaction ID" value="UER00087"/>
</dbReference>
<evidence type="ECO:0000313" key="15">
    <source>
        <dbReference type="Proteomes" id="UP000000378"/>
    </source>
</evidence>
<dbReference type="PANTHER" id="PTHR21089:SF1">
    <property type="entry name" value="BIFUNCTIONAL 3-DEHYDROQUINATE DEHYDRATASE_SHIKIMATE DEHYDROGENASE, CHLOROPLASTIC"/>
    <property type="match status" value="1"/>
</dbReference>
<evidence type="ECO:0000256" key="1">
    <source>
        <dbReference type="ARBA" id="ARBA00004871"/>
    </source>
</evidence>
<comment type="pathway">
    <text evidence="9">Aromatic compound metabolism; 3,4-dihydroxybenzoate biosynthesis; 3-dehydroquinate from D-quinate (NAD(+) route).</text>
</comment>
<sequence>MQVKADTRVLGIIGNPLGHSLSPQMHNRALEHLRLNYVYVPFVVDNHALKEAVDGIRALGIDGVNVTIPFKEAVIGYLDDLSEEARWCGAANVVKNCGGKLVGYNTDGAGFMASLQEQGVLPGGQRVVVLGAGGAARAITYHLVQAEVESLVLINRSVDRAEALAGELEGIGDVPVKAVGWERACLQEAIEEADLLINTTSIGMYPWIREMPPLDPEWFHPGLVVCDIVYNPIQTRLLMEASMRGLKTVNGVGMFVHQGALAFQLLTGVAAPLEVMREVVIHLLTEGNAEG</sequence>
<dbReference type="InterPro" id="IPR036291">
    <property type="entry name" value="NAD(P)-bd_dom_sf"/>
</dbReference>
<keyword evidence="3 10" id="KW-0521">NADP</keyword>
<feature type="binding site" evidence="10">
    <location>
        <position position="92"/>
    </location>
    <ligand>
        <name>shikimate</name>
        <dbReference type="ChEBI" id="CHEBI:36208"/>
    </ligand>
</feature>
<reference evidence="14 15" key="2">
    <citation type="journal article" date="2010" name="Stand. Genomic Sci.">
        <title>Complete genome sequence of Syntrophothermus lipocalidus type strain (TGB-C1).</title>
        <authorList>
            <person name="Djao O.D."/>
            <person name="Zhang X."/>
            <person name="Lucas S."/>
            <person name="Lapidus A."/>
            <person name="Del Rio T.G."/>
            <person name="Nolan M."/>
            <person name="Tice H."/>
            <person name="Cheng J.F."/>
            <person name="Han C."/>
            <person name="Tapia R."/>
            <person name="Goodwin L."/>
            <person name="Pitluck S."/>
            <person name="Liolios K."/>
            <person name="Ivanova N."/>
            <person name="Mavromatis K."/>
            <person name="Mikhailova N."/>
            <person name="Ovchinnikova G."/>
            <person name="Pati A."/>
            <person name="Brambilla E."/>
            <person name="Chen A."/>
            <person name="Palaniappan K."/>
            <person name="Land M."/>
            <person name="Hauser L."/>
            <person name="Chang Y.J."/>
            <person name="Jeffries C.D."/>
            <person name="Rohde M."/>
            <person name="Sikorski J."/>
            <person name="Spring S."/>
            <person name="Goker M."/>
            <person name="Detter J.C."/>
            <person name="Woyke T."/>
            <person name="Bristow J."/>
            <person name="Eisen J.A."/>
            <person name="Markowitz V."/>
            <person name="Hugenholtz P."/>
            <person name="Kyrpides N.C."/>
            <person name="Klenk H.P."/>
        </authorList>
    </citation>
    <scope>NUCLEOTIDE SEQUENCE [LARGE SCALE GENOMIC DNA]</scope>
    <source>
        <strain evidence="15">DSM 12680 / TGB-C1</strain>
    </source>
</reference>
<comment type="catalytic activity">
    <reaction evidence="7">
        <text>L-quinate + NAD(+) = 3-dehydroquinate + NADH + H(+)</text>
        <dbReference type="Rhea" id="RHEA:22364"/>
        <dbReference type="ChEBI" id="CHEBI:15378"/>
        <dbReference type="ChEBI" id="CHEBI:29751"/>
        <dbReference type="ChEBI" id="CHEBI:32364"/>
        <dbReference type="ChEBI" id="CHEBI:57540"/>
        <dbReference type="ChEBI" id="CHEBI:57945"/>
        <dbReference type="EC" id="1.1.1.24"/>
    </reaction>
</comment>
<organism evidence="14 15">
    <name type="scientific">Syntrophothermus lipocalidus (strain DSM 12680 / TGB-C1)</name>
    <dbReference type="NCBI Taxonomy" id="643648"/>
    <lineage>
        <taxon>Bacteria</taxon>
        <taxon>Bacillati</taxon>
        <taxon>Bacillota</taxon>
        <taxon>Clostridia</taxon>
        <taxon>Eubacteriales</taxon>
        <taxon>Syntrophomonadaceae</taxon>
        <taxon>Syntrophothermus</taxon>
    </lineage>
</organism>
<feature type="binding site" evidence="10">
    <location>
        <position position="83"/>
    </location>
    <ligand>
        <name>NADP(+)</name>
        <dbReference type="ChEBI" id="CHEBI:58349"/>
    </ligand>
</feature>
<dbReference type="RefSeq" id="WP_013174581.1">
    <property type="nucleotide sequence ID" value="NC_014220.1"/>
</dbReference>
<feature type="binding site" evidence="10">
    <location>
        <begin position="20"/>
        <end position="22"/>
    </location>
    <ligand>
        <name>shikimate</name>
        <dbReference type="ChEBI" id="CHEBI:36208"/>
    </ligand>
</feature>
<evidence type="ECO:0000313" key="14">
    <source>
        <dbReference type="EMBL" id="ADI01179.1"/>
    </source>
</evidence>
<dbReference type="SUPFAM" id="SSF53223">
    <property type="entry name" value="Aminoacid dehydrogenase-like, N-terminal domain"/>
    <property type="match status" value="1"/>
</dbReference>
<comment type="similarity">
    <text evidence="10">Belongs to the shikimate dehydrogenase family.</text>
</comment>
<comment type="catalytic activity">
    <reaction evidence="6 10">
        <text>shikimate + NADP(+) = 3-dehydroshikimate + NADPH + H(+)</text>
        <dbReference type="Rhea" id="RHEA:17737"/>
        <dbReference type="ChEBI" id="CHEBI:15378"/>
        <dbReference type="ChEBI" id="CHEBI:16630"/>
        <dbReference type="ChEBI" id="CHEBI:36208"/>
        <dbReference type="ChEBI" id="CHEBI:57783"/>
        <dbReference type="ChEBI" id="CHEBI:58349"/>
        <dbReference type="EC" id="1.1.1.25"/>
    </reaction>
</comment>
<dbReference type="InterPro" id="IPR006151">
    <property type="entry name" value="Shikm_DH/Glu-tRNA_Rdtase"/>
</dbReference>
<dbReference type="Gene3D" id="3.40.50.720">
    <property type="entry name" value="NAD(P)-binding Rossmann-like Domain"/>
    <property type="match status" value="1"/>
</dbReference>
<dbReference type="eggNOG" id="COG0169">
    <property type="taxonomic scope" value="Bacteria"/>
</dbReference>
<keyword evidence="5 10" id="KW-0057">Aromatic amino acid biosynthesis</keyword>
<feature type="binding site" evidence="10">
    <location>
        <position position="107"/>
    </location>
    <ligand>
        <name>shikimate</name>
        <dbReference type="ChEBI" id="CHEBI:36208"/>
    </ligand>
</feature>
<dbReference type="InterPro" id="IPR022893">
    <property type="entry name" value="Shikimate_DH_fam"/>
</dbReference>
<dbReference type="InterPro" id="IPR013708">
    <property type="entry name" value="Shikimate_DH-bd_N"/>
</dbReference>
<feature type="binding site" evidence="10">
    <location>
        <position position="258"/>
    </location>
    <ligand>
        <name>shikimate</name>
        <dbReference type="ChEBI" id="CHEBI:36208"/>
    </ligand>
</feature>
<dbReference type="NCBIfam" id="TIGR00507">
    <property type="entry name" value="aroE"/>
    <property type="match status" value="1"/>
</dbReference>
<dbReference type="KEGG" id="slp:Slip_0395"/>
<dbReference type="GO" id="GO:0009073">
    <property type="term" value="P:aromatic amino acid family biosynthetic process"/>
    <property type="evidence" value="ECO:0007669"/>
    <property type="project" value="UniProtKB-KW"/>
</dbReference>
<dbReference type="AlphaFoldDB" id="D7CKE4"/>
<dbReference type="GO" id="GO:0030266">
    <property type="term" value="F:quinate 3-dehydrogenase (NAD+) activity"/>
    <property type="evidence" value="ECO:0007669"/>
    <property type="project" value="UniProtKB-EC"/>
</dbReference>
<reference evidence="15" key="1">
    <citation type="journal article" date="2010" name="Stand. Genomic Sci.">
        <title>Complete genome sequence of Syntrophothermus lipocalidus type strain (TGB-C1T).</title>
        <authorList>
            <consortium name="US DOE Joint Genome Institute (JGI-PGF)"/>
            <person name="Djao O."/>
            <person name="Zhang X."/>
            <person name="Lucas S."/>
            <person name="Lapidus A."/>
            <person name="Glavina Del Rio T."/>
            <person name="Nolan M."/>
            <person name="Tice H."/>
            <person name="Cheng J."/>
            <person name="Han C."/>
            <person name="Tapia R."/>
            <person name="Goodwin L."/>
            <person name="Pitluck S."/>
            <person name="Liolios K."/>
            <person name="Ivanova N."/>
            <person name="Mavromatis K."/>
            <person name="Mikhailova N."/>
            <person name="Ovchinnikova G."/>
            <person name="Pati A."/>
            <person name="Brambilla E."/>
            <person name="Chen A."/>
            <person name="Palaniappan K."/>
            <person name="Land M."/>
            <person name="Hauser L."/>
            <person name="Chang Y."/>
            <person name="Jeffries C."/>
            <person name="Rohde M."/>
            <person name="Sikorski J."/>
            <person name="Spring S."/>
            <person name="Goker M."/>
            <person name="Detter J."/>
            <person name="Woyke T."/>
            <person name="Bristow J."/>
            <person name="Eisen J."/>
            <person name="Markowitz V."/>
            <person name="Hugenholtz P."/>
            <person name="Kyrpides N."/>
            <person name="Klenk H."/>
        </authorList>
    </citation>
    <scope>NUCLEOTIDE SEQUENCE [LARGE SCALE GENOMIC DNA]</scope>
    <source>
        <strain evidence="15">DSM 12680 / TGB-C1</strain>
    </source>
</reference>
<proteinExistence type="inferred from homology"/>
<dbReference type="InterPro" id="IPR011342">
    <property type="entry name" value="Shikimate_DH"/>
</dbReference>
<dbReference type="GO" id="GO:0008652">
    <property type="term" value="P:amino acid biosynthetic process"/>
    <property type="evidence" value="ECO:0007669"/>
    <property type="project" value="UniProtKB-KW"/>
</dbReference>
<feature type="domain" description="Shikimate dehydrogenase substrate binding N-terminal" evidence="12">
    <location>
        <begin position="12"/>
        <end position="94"/>
    </location>
</feature>
<dbReference type="HAMAP" id="MF_00222">
    <property type="entry name" value="Shikimate_DH_AroE"/>
    <property type="match status" value="1"/>
</dbReference>
<comment type="subunit">
    <text evidence="10">Homodimer.</text>
</comment>
<feature type="domain" description="SDH C-terminal" evidence="13">
    <location>
        <begin position="251"/>
        <end position="280"/>
    </location>
</feature>
<evidence type="ECO:0000256" key="8">
    <source>
        <dbReference type="ARBA" id="ARBA00052329"/>
    </source>
</evidence>
<feature type="binding site" evidence="10">
    <location>
        <position position="67"/>
    </location>
    <ligand>
        <name>shikimate</name>
        <dbReference type="ChEBI" id="CHEBI:36208"/>
    </ligand>
</feature>
<comment type="catalytic activity">
    <reaction evidence="8">
        <text>shikimate + NAD(+) = 3-dehydroshikimate + NADH + H(+)</text>
        <dbReference type="Rhea" id="RHEA:17741"/>
        <dbReference type="ChEBI" id="CHEBI:15378"/>
        <dbReference type="ChEBI" id="CHEBI:16630"/>
        <dbReference type="ChEBI" id="CHEBI:36208"/>
        <dbReference type="ChEBI" id="CHEBI:57540"/>
        <dbReference type="ChEBI" id="CHEBI:57945"/>
    </reaction>
</comment>
<dbReference type="Gene3D" id="3.40.50.10860">
    <property type="entry name" value="Leucine Dehydrogenase, chain A, domain 1"/>
    <property type="match status" value="1"/>
</dbReference>
<dbReference type="Pfam" id="PF18317">
    <property type="entry name" value="SDH_C"/>
    <property type="match status" value="1"/>
</dbReference>
<evidence type="ECO:0000256" key="2">
    <source>
        <dbReference type="ARBA" id="ARBA00022605"/>
    </source>
</evidence>
<dbReference type="GO" id="GO:0019632">
    <property type="term" value="P:shikimate metabolic process"/>
    <property type="evidence" value="ECO:0007669"/>
    <property type="project" value="InterPro"/>
</dbReference>
<gene>
    <name evidence="10" type="primary">aroE</name>
    <name evidence="14" type="ordered locus">Slip_0395</name>
</gene>
<dbReference type="InterPro" id="IPR046346">
    <property type="entry name" value="Aminoacid_DH-like_N_sf"/>
</dbReference>
<comment type="pathway">
    <text evidence="1 10">Metabolic intermediate biosynthesis; chorismate biosynthesis; chorismate from D-erythrose 4-phosphate and phosphoenolpyruvate: step 4/7.</text>
</comment>
<keyword evidence="2 10" id="KW-0028">Amino-acid biosynthesis</keyword>
<protein>
    <recommendedName>
        <fullName evidence="10">Shikimate dehydrogenase (NADP(+))</fullName>
        <shortName evidence="10">SDH</shortName>
        <ecNumber evidence="10">1.1.1.25</ecNumber>
    </recommendedName>
</protein>
<dbReference type="EMBL" id="CP002048">
    <property type="protein sequence ID" value="ADI01179.1"/>
    <property type="molecule type" value="Genomic_DNA"/>
</dbReference>
<feature type="binding site" evidence="10">
    <location>
        <begin position="131"/>
        <end position="135"/>
    </location>
    <ligand>
        <name>NADP(+)</name>
        <dbReference type="ChEBI" id="CHEBI:58349"/>
    </ligand>
</feature>
<dbReference type="CDD" id="cd01065">
    <property type="entry name" value="NAD_bind_Shikimate_DH"/>
    <property type="match status" value="1"/>
</dbReference>
<evidence type="ECO:0000256" key="9">
    <source>
        <dbReference type="ARBA" id="ARBA00060613"/>
    </source>
</evidence>
<dbReference type="GO" id="GO:0004764">
    <property type="term" value="F:shikimate 3-dehydrogenase (NADP+) activity"/>
    <property type="evidence" value="ECO:0007669"/>
    <property type="project" value="UniProtKB-UniRule"/>
</dbReference>
<evidence type="ECO:0000256" key="10">
    <source>
        <dbReference type="HAMAP-Rule" id="MF_00222"/>
    </source>
</evidence>
<dbReference type="GO" id="GO:0052734">
    <property type="term" value="F:shikimate 3-dehydrogenase (NAD+) activity"/>
    <property type="evidence" value="ECO:0007669"/>
    <property type="project" value="RHEA"/>
</dbReference>
<dbReference type="NCBIfam" id="NF001319">
    <property type="entry name" value="PRK00258.3-3"/>
    <property type="match status" value="1"/>
</dbReference>
<dbReference type="STRING" id="643648.Slip_0395"/>
<dbReference type="HOGENOM" id="CLU_044063_4_1_9"/>
<evidence type="ECO:0000256" key="7">
    <source>
        <dbReference type="ARBA" id="ARBA00051639"/>
    </source>
</evidence>
<dbReference type="PANTHER" id="PTHR21089">
    <property type="entry name" value="SHIKIMATE DEHYDROGENASE"/>
    <property type="match status" value="1"/>
</dbReference>
<dbReference type="GO" id="GO:0009423">
    <property type="term" value="P:chorismate biosynthetic process"/>
    <property type="evidence" value="ECO:0007669"/>
    <property type="project" value="UniProtKB-UniRule"/>
</dbReference>
<dbReference type="Pfam" id="PF01488">
    <property type="entry name" value="Shikimate_DH"/>
    <property type="match status" value="1"/>
</dbReference>
<feature type="binding site" evidence="10">
    <location>
        <position position="230"/>
    </location>
    <ligand>
        <name>shikimate</name>
        <dbReference type="ChEBI" id="CHEBI:36208"/>
    </ligand>
</feature>
<dbReference type="SUPFAM" id="SSF51735">
    <property type="entry name" value="NAD(P)-binding Rossmann-fold domains"/>
    <property type="match status" value="1"/>
</dbReference>
<dbReference type="Proteomes" id="UP000000378">
    <property type="component" value="Chromosome"/>
</dbReference>
<dbReference type="FunFam" id="3.40.50.720:FF:000086">
    <property type="entry name" value="Quinate/shikimate dehydrogenase"/>
    <property type="match status" value="1"/>
</dbReference>
<keyword evidence="15" id="KW-1185">Reference proteome</keyword>
<evidence type="ECO:0000256" key="6">
    <source>
        <dbReference type="ARBA" id="ARBA00049442"/>
    </source>
</evidence>
<dbReference type="EC" id="1.1.1.25" evidence="10"/>
<evidence type="ECO:0000259" key="12">
    <source>
        <dbReference type="Pfam" id="PF08501"/>
    </source>
</evidence>
<comment type="caution">
    <text evidence="10">Lacks conserved residue(s) required for the propagation of feature annotation.</text>
</comment>
<accession>D7CKE4</accession>